<feature type="transmembrane region" description="Helical" evidence="1">
    <location>
        <begin position="63"/>
        <end position="85"/>
    </location>
</feature>
<feature type="transmembrane region" description="Helical" evidence="1">
    <location>
        <begin position="436"/>
        <end position="459"/>
    </location>
</feature>
<keyword evidence="4" id="KW-1185">Reference proteome</keyword>
<dbReference type="KEGG" id="amur:ADH66_13275"/>
<sequence>MLYTYLYCFFIYAFLGWCAEVLYAAAVEKRFVNRGFLNGPVCPIYGVGVALIALLMGPFSGNLLALFIGSMILGSALEWTAGFLLEKIFRQKWWDYSNEPHNLNGYVCLKFSVLWGFAGAVVVRFIVPSTSRLAHLMPQPLGWVLLAVLGGLLIADLSVTVVSIIGLNRKLKMLDLVAARLKADSDKLGKGLFEHAASAKKRAEVMQLDAEKLHERYEQALHSNVLHRRLLKAFPDLKSLRHNEQLEALRESIDVFRRKSRDASIRRNQAAIEAYEPHLNEGQEKPFGYMICYEKLFWIFMAGNVVGCFLETVYALILPPHQFELRVSVVLGPFILVYGFGAVAITLFLRRMYNQRDVLIFIASMVVGATFEYFCSFVQQAAFGTVSWEYSDSPFNVGGRTNLMYSVFWGILGLVWVKDLYPVVSRRIERTPKKLGRALTVFFTVFMAVDMAVSAGAVYRQYERVDGVPATNSVQEFFDRTFPDEVLKVIYPHMQYVGKPELPEKLRENQAIPEPAQ</sequence>
<name>A0A1Z2XT08_9FIRM</name>
<feature type="transmembrane region" description="Helical" evidence="1">
    <location>
        <begin position="358"/>
        <end position="383"/>
    </location>
</feature>
<evidence type="ECO:0000313" key="2">
    <source>
        <dbReference type="EMBL" id="ASB41539.1"/>
    </source>
</evidence>
<evidence type="ECO:0000313" key="4">
    <source>
        <dbReference type="Proteomes" id="UP000196710"/>
    </source>
</evidence>
<protein>
    <submittedName>
        <fullName evidence="3">ABC transporter permease</fullName>
    </submittedName>
</protein>
<evidence type="ECO:0000313" key="5">
    <source>
        <dbReference type="Proteomes" id="UP000596035"/>
    </source>
</evidence>
<dbReference type="RefSeq" id="WP_066539745.1">
    <property type="nucleotide sequence ID" value="NZ_CP021422.1"/>
</dbReference>
<feature type="transmembrane region" description="Helical" evidence="1">
    <location>
        <begin position="296"/>
        <end position="317"/>
    </location>
</feature>
<dbReference type="Pfam" id="PF06541">
    <property type="entry name" value="ABC_trans_CmpB"/>
    <property type="match status" value="2"/>
</dbReference>
<organism evidence="3 5">
    <name type="scientific">Acutalibacter muris</name>
    <dbReference type="NCBI Taxonomy" id="1796620"/>
    <lineage>
        <taxon>Bacteria</taxon>
        <taxon>Bacillati</taxon>
        <taxon>Bacillota</taxon>
        <taxon>Clostridia</taxon>
        <taxon>Eubacteriales</taxon>
        <taxon>Acutalibacteraceae</taxon>
        <taxon>Acutalibacter</taxon>
    </lineage>
</organism>
<feature type="transmembrane region" description="Helical" evidence="1">
    <location>
        <begin position="403"/>
        <end position="424"/>
    </location>
</feature>
<reference evidence="4" key="2">
    <citation type="submission" date="2017-05" db="EMBL/GenBank/DDBJ databases">
        <title>Improved OligoMM genomes.</title>
        <authorList>
            <person name="Garzetti D."/>
        </authorList>
    </citation>
    <scope>NUCLEOTIDE SEQUENCE [LARGE SCALE GENOMIC DNA]</scope>
    <source>
        <strain evidence="4">KB18</strain>
    </source>
</reference>
<dbReference type="AlphaFoldDB" id="A0A1Z2XT08"/>
<feature type="transmembrane region" description="Helical" evidence="1">
    <location>
        <begin position="106"/>
        <end position="127"/>
    </location>
</feature>
<reference evidence="2" key="1">
    <citation type="journal article" date="2017" name="Genome Announc.">
        <title>High-Quality Whole-Genome Sequences of the Oligo-Mouse-Microbiota Bacterial Community.</title>
        <authorList>
            <person name="Garzetti D."/>
            <person name="Brugiroux S."/>
            <person name="Bunk B."/>
            <person name="Pukall R."/>
            <person name="McCoy K.D."/>
            <person name="Macpherson A.J."/>
            <person name="Stecher B."/>
        </authorList>
    </citation>
    <scope>NUCLEOTIDE SEQUENCE</scope>
    <source>
        <strain evidence="2">KB18</strain>
    </source>
</reference>
<feature type="transmembrane region" description="Helical" evidence="1">
    <location>
        <begin position="142"/>
        <end position="167"/>
    </location>
</feature>
<evidence type="ECO:0000313" key="3">
    <source>
        <dbReference type="EMBL" id="QQR30799.1"/>
    </source>
</evidence>
<reference evidence="3 5" key="3">
    <citation type="submission" date="2020-11" db="EMBL/GenBank/DDBJ databases">
        <title>Closed and high quality bacterial genomes of the OMM12 community.</title>
        <authorList>
            <person name="Marbouty M."/>
            <person name="Lamy-Besnier Q."/>
            <person name="Debarbieux L."/>
            <person name="Koszul R."/>
        </authorList>
    </citation>
    <scope>NUCLEOTIDE SEQUENCE [LARGE SCALE GENOMIC DNA]</scope>
    <source>
        <strain evidence="3 5">KB18</strain>
    </source>
</reference>
<feature type="transmembrane region" description="Helical" evidence="1">
    <location>
        <begin position="37"/>
        <end position="57"/>
    </location>
</feature>
<accession>A0A1Z2XT08</accession>
<dbReference type="EMBL" id="CP065321">
    <property type="protein sequence ID" value="QQR30799.1"/>
    <property type="molecule type" value="Genomic_DNA"/>
</dbReference>
<dbReference type="Proteomes" id="UP000196710">
    <property type="component" value="Chromosome"/>
</dbReference>
<feature type="transmembrane region" description="Helical" evidence="1">
    <location>
        <begin position="329"/>
        <end position="349"/>
    </location>
</feature>
<gene>
    <name evidence="2" type="ORF">ADH66_13275</name>
    <name evidence="3" type="ORF">I5Q82_03615</name>
</gene>
<dbReference type="InterPro" id="IPR010540">
    <property type="entry name" value="CmpB_TMEM229"/>
</dbReference>
<proteinExistence type="predicted"/>
<evidence type="ECO:0000256" key="1">
    <source>
        <dbReference type="SAM" id="Phobius"/>
    </source>
</evidence>
<feature type="transmembrane region" description="Helical" evidence="1">
    <location>
        <begin position="6"/>
        <end position="25"/>
    </location>
</feature>
<keyword evidence="1" id="KW-1133">Transmembrane helix</keyword>
<dbReference type="EMBL" id="CP021422">
    <property type="protein sequence ID" value="ASB41539.1"/>
    <property type="molecule type" value="Genomic_DNA"/>
</dbReference>
<dbReference type="Proteomes" id="UP000596035">
    <property type="component" value="Chromosome"/>
</dbReference>
<keyword evidence="1" id="KW-0812">Transmembrane</keyword>
<keyword evidence="1" id="KW-0472">Membrane</keyword>